<sequence>MKRIILTVWLCLECCLLRTATAVDPSENEIDNYAHKNHHQNPKSPASELYNEVDIIKLINVSAKDQGVSLVEGPISKFPAYKFRLPYGNVPLPNSTVVTTAMNNPNGFTVVFLIRQQKK</sequence>
<evidence type="ECO:0000313" key="3">
    <source>
        <dbReference type="Proteomes" id="UP001162164"/>
    </source>
</evidence>
<dbReference type="InterPro" id="IPR013320">
    <property type="entry name" value="ConA-like_dom_sf"/>
</dbReference>
<reference evidence="2" key="1">
    <citation type="journal article" date="2023" name="Insect Mol. Biol.">
        <title>Genome sequencing provides insights into the evolution of gene families encoding plant cell wall-degrading enzymes in longhorned beetles.</title>
        <authorList>
            <person name="Shin N.R."/>
            <person name="Okamura Y."/>
            <person name="Kirsch R."/>
            <person name="Pauchet Y."/>
        </authorList>
    </citation>
    <scope>NUCLEOTIDE SEQUENCE</scope>
    <source>
        <strain evidence="2">MMC_N1</strain>
    </source>
</reference>
<feature type="signal peptide" evidence="1">
    <location>
        <begin position="1"/>
        <end position="22"/>
    </location>
</feature>
<protein>
    <submittedName>
        <fullName evidence="2">Uncharacterized protein</fullName>
    </submittedName>
</protein>
<organism evidence="2 3">
    <name type="scientific">Molorchus minor</name>
    <dbReference type="NCBI Taxonomy" id="1323400"/>
    <lineage>
        <taxon>Eukaryota</taxon>
        <taxon>Metazoa</taxon>
        <taxon>Ecdysozoa</taxon>
        <taxon>Arthropoda</taxon>
        <taxon>Hexapoda</taxon>
        <taxon>Insecta</taxon>
        <taxon>Pterygota</taxon>
        <taxon>Neoptera</taxon>
        <taxon>Endopterygota</taxon>
        <taxon>Coleoptera</taxon>
        <taxon>Polyphaga</taxon>
        <taxon>Cucujiformia</taxon>
        <taxon>Chrysomeloidea</taxon>
        <taxon>Cerambycidae</taxon>
        <taxon>Lamiinae</taxon>
        <taxon>Monochamini</taxon>
        <taxon>Molorchus</taxon>
    </lineage>
</organism>
<keyword evidence="1" id="KW-0732">Signal</keyword>
<dbReference type="Gene3D" id="2.60.120.200">
    <property type="match status" value="1"/>
</dbReference>
<evidence type="ECO:0000313" key="2">
    <source>
        <dbReference type="EMBL" id="KAJ8982360.1"/>
    </source>
</evidence>
<proteinExistence type="predicted"/>
<dbReference type="SUPFAM" id="SSF49899">
    <property type="entry name" value="Concanavalin A-like lectins/glucanases"/>
    <property type="match status" value="1"/>
</dbReference>
<dbReference type="EMBL" id="JAPWTJ010000130">
    <property type="protein sequence ID" value="KAJ8982360.1"/>
    <property type="molecule type" value="Genomic_DNA"/>
</dbReference>
<accession>A0ABQ9JVM0</accession>
<gene>
    <name evidence="2" type="ORF">NQ317_013111</name>
</gene>
<dbReference type="Proteomes" id="UP001162164">
    <property type="component" value="Unassembled WGS sequence"/>
</dbReference>
<feature type="chain" id="PRO_5047520737" evidence="1">
    <location>
        <begin position="23"/>
        <end position="119"/>
    </location>
</feature>
<evidence type="ECO:0000256" key="1">
    <source>
        <dbReference type="SAM" id="SignalP"/>
    </source>
</evidence>
<comment type="caution">
    <text evidence="2">The sequence shown here is derived from an EMBL/GenBank/DDBJ whole genome shotgun (WGS) entry which is preliminary data.</text>
</comment>
<keyword evidence="3" id="KW-1185">Reference proteome</keyword>
<name>A0ABQ9JVM0_9CUCU</name>